<dbReference type="InterPro" id="IPR036520">
    <property type="entry name" value="UPF0759_sf"/>
</dbReference>
<accession>A0A0F9FIZ7</accession>
<dbReference type="EMBL" id="LAZR01021171">
    <property type="protein sequence ID" value="KKL86238.1"/>
    <property type="molecule type" value="Genomic_DNA"/>
</dbReference>
<protein>
    <recommendedName>
        <fullName evidence="2">DUF72 domain-containing protein</fullName>
    </recommendedName>
</protein>
<sequence>MIKIGTSGWSYNHWFSKFYPRDLPKKQSFTYYQSAFDSVELNVSFYRLVPEQVYKGWQSKVSESFVFAVKASRYITHVKRLKDFKAFETFIGPVMALKPNLGPILFQLPANFKKDPERLAEFVKELPDNLSFVFEFRNNTWFDSEIYEILESKNISMAVSRSATFPYKEQKTADFTYLRLHGPGRLYASNYTDEELGKWADKALKWDGSGQDVFMFFNNDFEAFAPFNAIKLKELIKKKVKKAA</sequence>
<dbReference type="PANTHER" id="PTHR30348:SF4">
    <property type="entry name" value="DUF72 DOMAIN-CONTAINING PROTEIN"/>
    <property type="match status" value="1"/>
</dbReference>
<dbReference type="AlphaFoldDB" id="A0A0F9FIZ7"/>
<dbReference type="Gene3D" id="3.20.20.410">
    <property type="entry name" value="Protein of unknown function UPF0759"/>
    <property type="match status" value="1"/>
</dbReference>
<dbReference type="PANTHER" id="PTHR30348">
    <property type="entry name" value="UNCHARACTERIZED PROTEIN YECE"/>
    <property type="match status" value="1"/>
</dbReference>
<dbReference type="Pfam" id="PF01904">
    <property type="entry name" value="DUF72"/>
    <property type="match status" value="1"/>
</dbReference>
<proteinExistence type="predicted"/>
<dbReference type="InterPro" id="IPR002763">
    <property type="entry name" value="DUF72"/>
</dbReference>
<evidence type="ECO:0008006" key="2">
    <source>
        <dbReference type="Google" id="ProtNLM"/>
    </source>
</evidence>
<dbReference type="SUPFAM" id="SSF117396">
    <property type="entry name" value="TM1631-like"/>
    <property type="match status" value="1"/>
</dbReference>
<evidence type="ECO:0000313" key="1">
    <source>
        <dbReference type="EMBL" id="KKL86238.1"/>
    </source>
</evidence>
<comment type="caution">
    <text evidence="1">The sequence shown here is derived from an EMBL/GenBank/DDBJ whole genome shotgun (WGS) entry which is preliminary data.</text>
</comment>
<name>A0A0F9FIZ7_9ZZZZ</name>
<reference evidence="1" key="1">
    <citation type="journal article" date="2015" name="Nature">
        <title>Complex archaea that bridge the gap between prokaryotes and eukaryotes.</title>
        <authorList>
            <person name="Spang A."/>
            <person name="Saw J.H."/>
            <person name="Jorgensen S.L."/>
            <person name="Zaremba-Niedzwiedzka K."/>
            <person name="Martijn J."/>
            <person name="Lind A.E."/>
            <person name="van Eijk R."/>
            <person name="Schleper C."/>
            <person name="Guy L."/>
            <person name="Ettema T.J."/>
        </authorList>
    </citation>
    <scope>NUCLEOTIDE SEQUENCE</scope>
</reference>
<organism evidence="1">
    <name type="scientific">marine sediment metagenome</name>
    <dbReference type="NCBI Taxonomy" id="412755"/>
    <lineage>
        <taxon>unclassified sequences</taxon>
        <taxon>metagenomes</taxon>
        <taxon>ecological metagenomes</taxon>
    </lineage>
</organism>
<gene>
    <name evidence="1" type="ORF">LCGC14_1946730</name>
</gene>